<dbReference type="RefSeq" id="WP_035747570.1">
    <property type="nucleotide sequence ID" value="NZ_JFGS01000080.1"/>
</dbReference>
<dbReference type="EMBL" id="NIPV01000069">
    <property type="protein sequence ID" value="OWJ74340.1"/>
    <property type="molecule type" value="Genomic_DNA"/>
</dbReference>
<sequence>MSDSDQHQFKDRYMLRLPDGMRDDIKRLAETNHRSMNAEIVAALEMHLYASGGPDREYSDYERKVSDLSVIVAALQTAKRLLIEQEGADIEKAGKVVEGWNSDDP</sequence>
<name>A0A212AJ68_9RHOB</name>
<evidence type="ECO:0000313" key="2">
    <source>
        <dbReference type="EMBL" id="OWJ74340.1"/>
    </source>
</evidence>
<gene>
    <name evidence="3" type="ORF">CDV52_18085</name>
    <name evidence="2" type="ORF">CDV53_13850</name>
</gene>
<comment type="caution">
    <text evidence="3">The sequence shown here is derived from an EMBL/GenBank/DDBJ whole genome shotgun (WGS) entry which is preliminary data.</text>
</comment>
<dbReference type="Proteomes" id="UP000196640">
    <property type="component" value="Unassembled WGS sequence"/>
</dbReference>
<dbReference type="InterPro" id="IPR005569">
    <property type="entry name" value="Arc_DNA-bd_dom"/>
</dbReference>
<dbReference type="GO" id="GO:0006355">
    <property type="term" value="P:regulation of DNA-templated transcription"/>
    <property type="evidence" value="ECO:0007669"/>
    <property type="project" value="InterPro"/>
</dbReference>
<dbReference type="SUPFAM" id="SSF47598">
    <property type="entry name" value="Ribbon-helix-helix"/>
    <property type="match status" value="1"/>
</dbReference>
<protein>
    <recommendedName>
        <fullName evidence="1">Arc-like DNA binding domain-containing protein</fullName>
    </recommendedName>
</protein>
<evidence type="ECO:0000313" key="5">
    <source>
        <dbReference type="Proteomes" id="UP000214673"/>
    </source>
</evidence>
<accession>A0A212AJ68</accession>
<dbReference type="OrthoDB" id="6890552at2"/>
<evidence type="ECO:0000313" key="4">
    <source>
        <dbReference type="Proteomes" id="UP000196640"/>
    </source>
</evidence>
<dbReference type="InterPro" id="IPR013321">
    <property type="entry name" value="Arc_rbn_hlx_hlx"/>
</dbReference>
<dbReference type="AlphaFoldDB" id="A0A212AJ68"/>
<feature type="domain" description="Arc-like DNA binding" evidence="1">
    <location>
        <begin position="10"/>
        <end position="46"/>
    </location>
</feature>
<dbReference type="Proteomes" id="UP000214673">
    <property type="component" value="Unassembled WGS sequence"/>
</dbReference>
<evidence type="ECO:0000313" key="3">
    <source>
        <dbReference type="EMBL" id="OWJ81473.1"/>
    </source>
</evidence>
<evidence type="ECO:0000259" key="1">
    <source>
        <dbReference type="Pfam" id="PF03869"/>
    </source>
</evidence>
<proteinExistence type="predicted"/>
<dbReference type="InterPro" id="IPR010985">
    <property type="entry name" value="Ribbon_hlx_hlx"/>
</dbReference>
<organism evidence="3 4">
    <name type="scientific">Haematobacter missouriensis</name>
    <dbReference type="NCBI Taxonomy" id="366616"/>
    <lineage>
        <taxon>Bacteria</taxon>
        <taxon>Pseudomonadati</taxon>
        <taxon>Pseudomonadota</taxon>
        <taxon>Alphaproteobacteria</taxon>
        <taxon>Rhodobacterales</taxon>
        <taxon>Paracoccaceae</taxon>
        <taxon>Haematobacter</taxon>
    </lineage>
</organism>
<keyword evidence="5" id="KW-1185">Reference proteome</keyword>
<dbReference type="EMBL" id="NIPX01000036">
    <property type="protein sequence ID" value="OWJ81473.1"/>
    <property type="molecule type" value="Genomic_DNA"/>
</dbReference>
<reference evidence="4 5" key="1">
    <citation type="submission" date="2016-11" db="EMBL/GenBank/DDBJ databases">
        <title>Comparison of Traditional DNA-DNA Hybridization with In Silico Genomic Analysis.</title>
        <authorList>
            <person name="Nicholson A.C."/>
            <person name="Sammons S."/>
            <person name="Humrighouse B.W."/>
            <person name="Graziano J."/>
            <person name="Lasker B."/>
            <person name="Whitney A.M."/>
            <person name="Mcquiston J.R."/>
        </authorList>
    </citation>
    <scope>NUCLEOTIDE SEQUENCE [LARGE SCALE GENOMIC DNA]</scope>
    <source>
        <strain evidence="2 5">H1892</strain>
        <strain evidence="3 4">H2381</strain>
    </source>
</reference>
<dbReference type="Gene3D" id="1.10.1220.10">
    <property type="entry name" value="Met repressor-like"/>
    <property type="match status" value="1"/>
</dbReference>
<dbReference type="Pfam" id="PF03869">
    <property type="entry name" value="Arc"/>
    <property type="match status" value="1"/>
</dbReference>
<dbReference type="GO" id="GO:0003677">
    <property type="term" value="F:DNA binding"/>
    <property type="evidence" value="ECO:0007669"/>
    <property type="project" value="InterPro"/>
</dbReference>